<evidence type="ECO:0000313" key="3">
    <source>
        <dbReference type="Proteomes" id="UP000275910"/>
    </source>
</evidence>
<dbReference type="GO" id="GO:0005886">
    <property type="term" value="C:plasma membrane"/>
    <property type="evidence" value="ECO:0007669"/>
    <property type="project" value="TreeGrafter"/>
</dbReference>
<dbReference type="PIRSF" id="PIRSF009264">
    <property type="entry name" value="TagBP_ald_AgaZ"/>
    <property type="match status" value="1"/>
</dbReference>
<protein>
    <submittedName>
        <fullName evidence="2">D-tagatose-bisphosphate aldolase, class II, non-catalytic subunit</fullName>
        <ecNumber evidence="2">4.1.2.40</ecNumber>
    </submittedName>
</protein>
<dbReference type="AlphaFoldDB" id="A0A3N2RIR4"/>
<gene>
    <name evidence="2" type="ORF">D9T17_09880</name>
</gene>
<dbReference type="GO" id="GO:0009025">
    <property type="term" value="F:tagatose-bisphosphate aldolase activity"/>
    <property type="evidence" value="ECO:0007669"/>
    <property type="project" value="UniProtKB-EC"/>
</dbReference>
<dbReference type="GO" id="GO:0009401">
    <property type="term" value="P:phosphoenolpyruvate-dependent sugar phosphotransferase system"/>
    <property type="evidence" value="ECO:0007669"/>
    <property type="project" value="TreeGrafter"/>
</dbReference>
<proteinExistence type="predicted"/>
<dbReference type="Gene3D" id="1.10.400.20">
    <property type="entry name" value="putative tagatose 6-phosphate kinase domain like"/>
    <property type="match status" value="1"/>
</dbReference>
<dbReference type="InterPro" id="IPR050303">
    <property type="entry name" value="GatZ_KbaZ_carbometab"/>
</dbReference>
<comment type="pathway">
    <text evidence="1">Carbohydrate metabolism; D-tagatose 6-phosphate degradation; D-glyceraldehyde 3-phosphate and glycerone phosphate from D-tagatose 6-phosphate: step 2/2.</text>
</comment>
<dbReference type="RefSeq" id="WP_123647343.1">
    <property type="nucleotide sequence ID" value="NZ_RCTY01000023.1"/>
</dbReference>
<organism evidence="2 3">
    <name type="scientific">Lysobacter enzymogenes</name>
    <dbReference type="NCBI Taxonomy" id="69"/>
    <lineage>
        <taxon>Bacteria</taxon>
        <taxon>Pseudomonadati</taxon>
        <taxon>Pseudomonadota</taxon>
        <taxon>Gammaproteobacteria</taxon>
        <taxon>Lysobacterales</taxon>
        <taxon>Lysobacteraceae</taxon>
        <taxon>Lysobacter</taxon>
    </lineage>
</organism>
<comment type="caution">
    <text evidence="2">The sequence shown here is derived from an EMBL/GenBank/DDBJ whole genome shotgun (WGS) entry which is preliminary data.</text>
</comment>
<evidence type="ECO:0000256" key="1">
    <source>
        <dbReference type="ARBA" id="ARBA00005191"/>
    </source>
</evidence>
<dbReference type="NCBIfam" id="TIGR02810">
    <property type="entry name" value="agaZ_gatZ"/>
    <property type="match status" value="1"/>
</dbReference>
<dbReference type="PANTHER" id="PTHR32502">
    <property type="entry name" value="N-ACETYLGALACTOSAMINE PERMEASE II COMPONENT-RELATED"/>
    <property type="match status" value="1"/>
</dbReference>
<dbReference type="UniPathway" id="UPA00704">
    <property type="reaction ID" value="UER00716"/>
</dbReference>
<name>A0A3N2RIR4_LYSEN</name>
<dbReference type="SUPFAM" id="SSF51569">
    <property type="entry name" value="Aldolase"/>
    <property type="match status" value="1"/>
</dbReference>
<evidence type="ECO:0000313" key="2">
    <source>
        <dbReference type="EMBL" id="ROU07363.1"/>
    </source>
</evidence>
<keyword evidence="2" id="KW-0456">Lyase</keyword>
<sequence>MPPVQSLIAIHRQGHSVGLYSVCCSNELVLRAAMDVARRHDTVLLIEATSNQVDQFGGYTGMTPPQYRDYVLALARDENFPAQRLVLGGDHLGPNAWQKRPAAEAMANARALIEAYVAAGFHKIHLDCSMSCADDPTPLPDATVAARSAELARIAERTAAAHGLPPPVYVIGTEVPVPGGEASLAGGLQVTTPQAAEQTLAIHREAFAAPDLAAAWDRVIAMVVQPGVDFDHSSVHDYDPDAARALADFLERQPRIVFEAHSTDYQREDGLHALVRDHFAILKVGPAATFAYREALFALAAIEAELLPPAQRSNLPQVLERCMLEHPGHWRQHYHGDDDELRLLRAYALSDRCRYYWGEPALVAAVQRLFDNLRAHPAPLFLLSQYLPEQYRAVRAGALANRPEALVRHRIGLCLDEYARACSANAAGARPTGAGAADGRAAAAANG</sequence>
<dbReference type="GO" id="GO:2001059">
    <property type="term" value="P:D-tagatose 6-phosphate catabolic process"/>
    <property type="evidence" value="ECO:0007669"/>
    <property type="project" value="UniProtKB-UniPathway"/>
</dbReference>
<dbReference type="EC" id="4.1.2.40" evidence="2"/>
<dbReference type="InterPro" id="IPR013785">
    <property type="entry name" value="Aldolase_TIM"/>
</dbReference>
<dbReference type="EMBL" id="RCTY01000023">
    <property type="protein sequence ID" value="ROU07363.1"/>
    <property type="molecule type" value="Genomic_DNA"/>
</dbReference>
<reference evidence="2 3" key="1">
    <citation type="submission" date="2018-10" db="EMBL/GenBank/DDBJ databases">
        <title>The genome of Lysobacter enzymogenes OH11.</title>
        <authorList>
            <person name="Liu F."/>
            <person name="Zhao Y."/>
            <person name="Qian G."/>
            <person name="Chen Y."/>
            <person name="Xu H."/>
        </authorList>
    </citation>
    <scope>NUCLEOTIDE SEQUENCE [LARGE SCALE GENOMIC DNA]</scope>
    <source>
        <strain evidence="2 3">OH11</strain>
    </source>
</reference>
<dbReference type="GO" id="GO:0005975">
    <property type="term" value="P:carbohydrate metabolic process"/>
    <property type="evidence" value="ECO:0007669"/>
    <property type="project" value="InterPro"/>
</dbReference>
<dbReference type="Pfam" id="PF08013">
    <property type="entry name" value="GatZ_KbaZ-like"/>
    <property type="match status" value="1"/>
</dbReference>
<accession>A0A3N2RIR4</accession>
<dbReference type="Gene3D" id="3.20.20.70">
    <property type="entry name" value="Aldolase class I"/>
    <property type="match status" value="1"/>
</dbReference>
<dbReference type="InterPro" id="IPR012062">
    <property type="entry name" value="GatZ/KbaZ-like"/>
</dbReference>
<dbReference type="PANTHER" id="PTHR32502:SF2">
    <property type="entry name" value="D-TAGATOSE-1,6-BISPHOSPHATE ALDOLASE SUBUNIT KBAZ"/>
    <property type="match status" value="1"/>
</dbReference>
<dbReference type="Proteomes" id="UP000275910">
    <property type="component" value="Unassembled WGS sequence"/>
</dbReference>